<dbReference type="Proteomes" id="UP001283361">
    <property type="component" value="Unassembled WGS sequence"/>
</dbReference>
<sequence length="96" mass="10555">MRSSIQFHNKLHGLQPGLQQWMLPLSAHVPAPAEDDQATSSSNLDAPLNGLGLKPFIFHFDESPSEQELKSLLSLRVANRIERTERGGGSFTAPFS</sequence>
<evidence type="ECO:0000313" key="1">
    <source>
        <dbReference type="EMBL" id="KAK3773923.1"/>
    </source>
</evidence>
<protein>
    <submittedName>
        <fullName evidence="1">Uncharacterized protein</fullName>
    </submittedName>
</protein>
<organism evidence="1 2">
    <name type="scientific">Elysia crispata</name>
    <name type="common">lettuce slug</name>
    <dbReference type="NCBI Taxonomy" id="231223"/>
    <lineage>
        <taxon>Eukaryota</taxon>
        <taxon>Metazoa</taxon>
        <taxon>Spiralia</taxon>
        <taxon>Lophotrochozoa</taxon>
        <taxon>Mollusca</taxon>
        <taxon>Gastropoda</taxon>
        <taxon>Heterobranchia</taxon>
        <taxon>Euthyneura</taxon>
        <taxon>Panpulmonata</taxon>
        <taxon>Sacoglossa</taxon>
        <taxon>Placobranchoidea</taxon>
        <taxon>Plakobranchidae</taxon>
        <taxon>Elysia</taxon>
    </lineage>
</organism>
<proteinExistence type="predicted"/>
<accession>A0AAE1DLL5</accession>
<name>A0AAE1DLL5_9GAST</name>
<gene>
    <name evidence="1" type="ORF">RRG08_036613</name>
</gene>
<comment type="caution">
    <text evidence="1">The sequence shown here is derived from an EMBL/GenBank/DDBJ whole genome shotgun (WGS) entry which is preliminary data.</text>
</comment>
<keyword evidence="2" id="KW-1185">Reference proteome</keyword>
<evidence type="ECO:0000313" key="2">
    <source>
        <dbReference type="Proteomes" id="UP001283361"/>
    </source>
</evidence>
<dbReference type="EMBL" id="JAWDGP010003486">
    <property type="protein sequence ID" value="KAK3773923.1"/>
    <property type="molecule type" value="Genomic_DNA"/>
</dbReference>
<dbReference type="AlphaFoldDB" id="A0AAE1DLL5"/>
<reference evidence="1" key="1">
    <citation type="journal article" date="2023" name="G3 (Bethesda)">
        <title>A reference genome for the long-term kleptoplast-retaining sea slug Elysia crispata morphotype clarki.</title>
        <authorList>
            <person name="Eastman K.E."/>
            <person name="Pendleton A.L."/>
            <person name="Shaikh M.A."/>
            <person name="Suttiyut T."/>
            <person name="Ogas R."/>
            <person name="Tomko P."/>
            <person name="Gavelis G."/>
            <person name="Widhalm J.R."/>
            <person name="Wisecaver J.H."/>
        </authorList>
    </citation>
    <scope>NUCLEOTIDE SEQUENCE</scope>
    <source>
        <strain evidence="1">ECLA1</strain>
    </source>
</reference>